<dbReference type="Proteomes" id="UP000026941">
    <property type="component" value="Unassembled WGS sequence"/>
</dbReference>
<sequence>MIVFVAESIRDDNDFERKRDLVRISWLWPLGLAATLIPFGLLWSPTTGLTILIVVIIAGFTIVAFGRVLRSLLDPESRAKNRVDLLRNRVRRTIADSARERAGNAILLEQLGPGKRIDTLQYALSRSWLEDDRNGYIFIDVPSNGRISDVQLDQLKKLAERLDRYARAKLGFALRQGIAPVQARSDTLIRNETVRHEQVQKAYLLKRYLEEVSSDTVFSGKQRALLALPAAFQKDDAFLEDVRSALSHIFRFTTEEPASAIVRREMQGTKDQLAQAIRARSLGSIEDLRQTYIQIAEEFLTQLVELGGGYTAEQAKKERESFESWSEVGWLRNDLRELSVIAIESGSIDVVGSIGYLPFGIAIRSIQARDHYLFQQFLQFATFFYYLAKDQAGNHRMRDWLVDRSWRWPKEIIQVYVLPELAANRPDPEVLRNMADFASDSQRVFLDLLKLMADGRDAISFQNLTTELQKLFRRVTAASDRAEIILLRMQIERAGDDAQKSALEERLKVELEREIAAKKLRQNNELIFLALGGWLFVQALLDPGNSQLDQMLRSISSGMPDSPEGLAEVYAAANEWNVADAWGWYHWDLPSDGEVHHVDRHTNLNLIFCALILRQLAALSQEAQERVRLPTTKSFAEMARENNDQGLLRSLDRIERERDLFRPLIGNKALACIETLRSLLADVQRREKDERDEYTRYAQLDAGKLGEFREELLQERGRLRPIFDKLGAIDNVPLQDKKPSANSLGYKQIDDKGAFISQEYASFAGWGRSYGEGLARSEDSVTLREIVKGVGIVRRIALGTVVSEIGKAIQSFSNPIVLQSLDFDAEDLEFNRSDAFVASYDRTLRSPWISFFGFKGILNLSSKQVPVFDILPFEPDQRNLVIVLDGSRYLRWQQYLPSSDPADKDSIFDRFVIKVTDLNADQMQRDEIIRQNPDWLAEQDEPELHLRSQALVDIYEKFEIEILDPSAAVCFKIETADESAQG</sequence>
<protein>
    <submittedName>
        <fullName evidence="2">Uncharacterized protein</fullName>
    </submittedName>
</protein>
<gene>
    <name evidence="2" type="ORF">RRH01S_16_00070</name>
</gene>
<accession>A0AA87U6W3</accession>
<evidence type="ECO:0000313" key="2">
    <source>
        <dbReference type="EMBL" id="GAJ96057.1"/>
    </source>
</evidence>
<feature type="transmembrane region" description="Helical" evidence="1">
    <location>
        <begin position="49"/>
        <end position="69"/>
    </location>
</feature>
<comment type="caution">
    <text evidence="2">The sequence shown here is derived from an EMBL/GenBank/DDBJ whole genome shotgun (WGS) entry which is preliminary data.</text>
</comment>
<keyword evidence="1" id="KW-1133">Transmembrane helix</keyword>
<proteinExistence type="predicted"/>
<reference evidence="2 3" key="1">
    <citation type="submission" date="2014-05" db="EMBL/GenBank/DDBJ databases">
        <title>Whole genome shotgun sequence of Rhizobium rhizogenes NBRC 13257.</title>
        <authorList>
            <person name="Katano-Makiyama Y."/>
            <person name="Hosoyama A."/>
            <person name="Hashimoto M."/>
            <person name="Hosoyama Y."/>
            <person name="Noguchi M."/>
            <person name="Tsuchikane K."/>
            <person name="Kimura A."/>
            <person name="Ohji S."/>
            <person name="Ichikawa N."/>
            <person name="Yamazoe A."/>
            <person name="Fujita N."/>
        </authorList>
    </citation>
    <scope>NUCLEOTIDE SEQUENCE [LARGE SCALE GENOMIC DNA]</scope>
    <source>
        <strain evidence="2 3">NBRC 13257</strain>
    </source>
</reference>
<dbReference type="AlphaFoldDB" id="A0AA87U6W3"/>
<evidence type="ECO:0000313" key="3">
    <source>
        <dbReference type="Proteomes" id="UP000026941"/>
    </source>
</evidence>
<feature type="transmembrane region" description="Helical" evidence="1">
    <location>
        <begin position="21"/>
        <end position="43"/>
    </location>
</feature>
<name>A0AA87U6W3_RHIRH</name>
<evidence type="ECO:0000256" key="1">
    <source>
        <dbReference type="SAM" id="Phobius"/>
    </source>
</evidence>
<dbReference type="EMBL" id="BAYX01000016">
    <property type="protein sequence ID" value="GAJ96057.1"/>
    <property type="molecule type" value="Genomic_DNA"/>
</dbReference>
<keyword evidence="1" id="KW-0472">Membrane</keyword>
<organism evidence="2 3">
    <name type="scientific">Rhizobium rhizogenes NBRC 13257</name>
    <dbReference type="NCBI Taxonomy" id="1220581"/>
    <lineage>
        <taxon>Bacteria</taxon>
        <taxon>Pseudomonadati</taxon>
        <taxon>Pseudomonadota</taxon>
        <taxon>Alphaproteobacteria</taxon>
        <taxon>Hyphomicrobiales</taxon>
        <taxon>Rhizobiaceae</taxon>
        <taxon>Rhizobium/Agrobacterium group</taxon>
        <taxon>Rhizobium</taxon>
    </lineage>
</organism>
<keyword evidence="1" id="KW-0812">Transmembrane</keyword>